<dbReference type="GO" id="GO:0051213">
    <property type="term" value="F:dioxygenase activity"/>
    <property type="evidence" value="ECO:0007669"/>
    <property type="project" value="UniProtKB-KW"/>
</dbReference>
<keyword evidence="3" id="KW-0670">Pyruvate</keyword>
<keyword evidence="3" id="KW-0560">Oxidoreductase</keyword>
<dbReference type="PANTHER" id="PTHR12110">
    <property type="entry name" value="HYDROXYPYRUVATE ISOMERASE"/>
    <property type="match status" value="1"/>
</dbReference>
<feature type="binding site" evidence="1">
    <location>
        <position position="167"/>
    </location>
    <ligand>
        <name>a divalent metal cation</name>
        <dbReference type="ChEBI" id="CHEBI:60240"/>
        <note>catalytic</note>
    </ligand>
</feature>
<dbReference type="Gene3D" id="3.10.180.10">
    <property type="entry name" value="2,3-Dihydroxybiphenyl 1,2-Dioxygenase, domain 1"/>
    <property type="match status" value="2"/>
</dbReference>
<dbReference type="InterPro" id="IPR029068">
    <property type="entry name" value="Glyas_Bleomycin-R_OHBP_Dase"/>
</dbReference>
<comment type="catalytic activity">
    <reaction evidence="1">
        <text>3-dehydroshikimate = 3,4-dihydroxybenzoate + H2O</text>
        <dbReference type="Rhea" id="RHEA:24848"/>
        <dbReference type="ChEBI" id="CHEBI:15377"/>
        <dbReference type="ChEBI" id="CHEBI:16630"/>
        <dbReference type="ChEBI" id="CHEBI:36241"/>
        <dbReference type="EC" id="4.2.1.118"/>
    </reaction>
</comment>
<reference evidence="3 4" key="1">
    <citation type="submission" date="2016-10" db="EMBL/GenBank/DDBJ databases">
        <authorList>
            <person name="de Groot N.N."/>
        </authorList>
    </citation>
    <scope>NUCLEOTIDE SEQUENCE [LARGE SCALE GENOMIC DNA]</scope>
    <source>
        <strain evidence="3 4">CGMCC 4.6858</strain>
    </source>
</reference>
<dbReference type="InterPro" id="IPR036237">
    <property type="entry name" value="Xyl_isomerase-like_sf"/>
</dbReference>
<dbReference type="PROSITE" id="PS51819">
    <property type="entry name" value="VOC"/>
    <property type="match status" value="1"/>
</dbReference>
<evidence type="ECO:0000256" key="1">
    <source>
        <dbReference type="HAMAP-Rule" id="MF_02238"/>
    </source>
</evidence>
<protein>
    <recommendedName>
        <fullName evidence="1">3-dehydroshikimate dehydratase</fullName>
        <shortName evidence="1">DSD</shortName>
        <ecNumber evidence="1">4.2.1.118</ecNumber>
    </recommendedName>
</protein>
<gene>
    <name evidence="3" type="ORF">SAMN05421872_1147</name>
</gene>
<feature type="binding site" evidence="1">
    <location>
        <position position="578"/>
    </location>
    <ligand>
        <name>Mg(2+)</name>
        <dbReference type="ChEBI" id="CHEBI:18420"/>
    </ligand>
</feature>
<dbReference type="SUPFAM" id="SSF51658">
    <property type="entry name" value="Xylose isomerase-like"/>
    <property type="match status" value="1"/>
</dbReference>
<feature type="binding site" evidence="1">
    <location>
        <position position="502"/>
    </location>
    <ligand>
        <name>Mg(2+)</name>
        <dbReference type="ChEBI" id="CHEBI:18420"/>
    </ligand>
</feature>
<proteinExistence type="inferred from homology"/>
<comment type="pathway">
    <text evidence="1">Aromatic compound metabolism; 3,4-dihydroxybenzoate biosynthesis.</text>
</comment>
<dbReference type="EC" id="4.2.1.118" evidence="1"/>
<evidence type="ECO:0000313" key="3">
    <source>
        <dbReference type="EMBL" id="SDE04823.1"/>
    </source>
</evidence>
<sequence>MSLRTSIATVCLSGTLTDKLHAAAEAGFDGVEVFEPDLVASAAGPEEVAALARRLGLTLDLYQPFRDAEGVTEEEFADVLRRARAKFRLMQRLGVDTMLVCSNVGTATIDDDEVSASQLRRLGEAAAEHGVRLAFEALAWGRYVDDYRRAWRIVELADHPAVGTCLDSFHILSRGHDPAGIEEIPGEKIFFLQLADAPALTMDVLSWSRHHRLFPGEGAFDLPAFLGHVLRAGYDGPLSLEVFNDTFRQTEVLRTARQARRSLTWLEDQVARLPDPPVRADGPTRLPDAAPPTDVDFVEVKAEDAGAVDVLLRQLGFDFRGRHRSKPVRLWTQGRARVICNEQQARDWSPTLAAVGFEVADPAAAAARARLLQAPPVFRRTLAGELDLAAFRAPDGTEVFLAGPADGDAAWVREFEDGEPPADAPLLTGVDHVNLAQPWQRFDEAVLFYSSVLALDAGAGQDVAAPTGLVRSQIVCSADHAVRLALNVAPLAFDHPDGFPQHVAFTTDDVLAVARRARERGLRPLPVPASYYDDLQARFDLPDATLEEYAGLGILHDRDGAGEFTHFYTETVGGVFFEVVQRRGGYEGYGAPNAPVRLAAQHERSRRPGW</sequence>
<comment type="cofactor">
    <cofactor evidence="1">
        <name>a divalent metal cation</name>
        <dbReference type="ChEBI" id="CHEBI:60240"/>
    </cofactor>
</comment>
<dbReference type="InterPro" id="IPR050312">
    <property type="entry name" value="IolE/XylAMocC-like"/>
</dbReference>
<dbReference type="PANTHER" id="PTHR12110:SF21">
    <property type="entry name" value="XYLOSE ISOMERASE-LIKE TIM BARREL DOMAIN-CONTAINING PROTEIN"/>
    <property type="match status" value="1"/>
</dbReference>
<dbReference type="InterPro" id="IPR037523">
    <property type="entry name" value="VOC_core"/>
</dbReference>
<dbReference type="Pfam" id="PF14696">
    <property type="entry name" value="Glyoxalase_5"/>
    <property type="match status" value="1"/>
</dbReference>
<comment type="function">
    <text evidence="1">Catalyzes the conversion of 3-dehydroshikimate to protocatechuate (3,4-dihydroxybenzoate), a common intermediate of quinate and shikimate degradation pathways.</text>
</comment>
<organism evidence="3 4">
    <name type="scientific">Nocardioides lianchengensis</name>
    <dbReference type="NCBI Taxonomy" id="1045774"/>
    <lineage>
        <taxon>Bacteria</taxon>
        <taxon>Bacillati</taxon>
        <taxon>Actinomycetota</taxon>
        <taxon>Actinomycetes</taxon>
        <taxon>Propionibacteriales</taxon>
        <taxon>Nocardioidaceae</taxon>
        <taxon>Nocardioides</taxon>
    </lineage>
</organism>
<evidence type="ECO:0000259" key="2">
    <source>
        <dbReference type="PROSITE" id="PS51819"/>
    </source>
</evidence>
<dbReference type="Proteomes" id="UP000199034">
    <property type="component" value="Unassembled WGS sequence"/>
</dbReference>
<dbReference type="InterPro" id="IPR013022">
    <property type="entry name" value="Xyl_isomerase-like_TIM-brl"/>
</dbReference>
<feature type="domain" description="VOC" evidence="2">
    <location>
        <begin position="429"/>
        <end position="582"/>
    </location>
</feature>
<dbReference type="Pfam" id="PF00903">
    <property type="entry name" value="Glyoxalase"/>
    <property type="match status" value="1"/>
</dbReference>
<feature type="binding site" evidence="1">
    <location>
        <position position="432"/>
    </location>
    <ligand>
        <name>Mg(2+)</name>
        <dbReference type="ChEBI" id="CHEBI:18420"/>
    </ligand>
</feature>
<dbReference type="InterPro" id="IPR004360">
    <property type="entry name" value="Glyas_Fos-R_dOase_dom"/>
</dbReference>
<name>A0A1G6ZR23_9ACTN</name>
<dbReference type="Pfam" id="PF01261">
    <property type="entry name" value="AP_endonuc_2"/>
    <property type="match status" value="1"/>
</dbReference>
<comment type="similarity">
    <text evidence="1">Belongs to the bacterial two-domain DSD family.</text>
</comment>
<feature type="binding site" evidence="1">
    <location>
        <position position="193"/>
    </location>
    <ligand>
        <name>a divalent metal cation</name>
        <dbReference type="ChEBI" id="CHEBI:60240"/>
        <note>catalytic</note>
    </ligand>
</feature>
<dbReference type="AlphaFoldDB" id="A0A1G6ZR23"/>
<dbReference type="UniPathway" id="UPA00088"/>
<keyword evidence="4" id="KW-1185">Reference proteome</keyword>
<dbReference type="GO" id="GO:0046565">
    <property type="term" value="F:3-dehydroshikimate dehydratase activity"/>
    <property type="evidence" value="ECO:0007669"/>
    <property type="project" value="UniProtKB-UniRule"/>
</dbReference>
<feature type="binding site" evidence="1">
    <location>
        <position position="241"/>
    </location>
    <ligand>
        <name>a divalent metal cation</name>
        <dbReference type="ChEBI" id="CHEBI:60240"/>
        <note>catalytic</note>
    </ligand>
</feature>
<accession>A0A1G6ZR23</accession>
<dbReference type="GO" id="GO:0046279">
    <property type="term" value="P:3,4-dihydroxybenzoate biosynthetic process"/>
    <property type="evidence" value="ECO:0007669"/>
    <property type="project" value="UniProtKB-UniRule"/>
</dbReference>
<keyword evidence="1" id="KW-0479">Metal-binding</keyword>
<dbReference type="HAMAP" id="MF_02238">
    <property type="entry name" value="DSD"/>
    <property type="match status" value="1"/>
</dbReference>
<keyword evidence="3" id="KW-0223">Dioxygenase</keyword>
<dbReference type="Gene3D" id="3.20.20.150">
    <property type="entry name" value="Divalent-metal-dependent TIM barrel enzymes"/>
    <property type="match status" value="1"/>
</dbReference>
<dbReference type="InterPro" id="IPR043700">
    <property type="entry name" value="DSD"/>
</dbReference>
<keyword evidence="1" id="KW-0456">Lyase</keyword>
<dbReference type="SUPFAM" id="SSF54593">
    <property type="entry name" value="Glyoxalase/Bleomycin resistance protein/Dihydroxybiphenyl dioxygenase"/>
    <property type="match status" value="1"/>
</dbReference>
<dbReference type="EMBL" id="FMZM01000014">
    <property type="protein sequence ID" value="SDE04823.1"/>
    <property type="molecule type" value="Genomic_DNA"/>
</dbReference>
<evidence type="ECO:0000313" key="4">
    <source>
        <dbReference type="Proteomes" id="UP000199034"/>
    </source>
</evidence>
<dbReference type="GO" id="GO:0046872">
    <property type="term" value="F:metal ion binding"/>
    <property type="evidence" value="ECO:0007669"/>
    <property type="project" value="UniProtKB-UniRule"/>
</dbReference>
<dbReference type="STRING" id="1045774.SAMN05421872_1147"/>
<feature type="binding site" evidence="1">
    <location>
        <position position="136"/>
    </location>
    <ligand>
        <name>a divalent metal cation</name>
        <dbReference type="ChEBI" id="CHEBI:60240"/>
        <note>catalytic</note>
    </ligand>
</feature>
<dbReference type="RefSeq" id="WP_244509514.1">
    <property type="nucleotide sequence ID" value="NZ_FMZM01000014.1"/>
</dbReference>